<dbReference type="Proteomes" id="UP001274321">
    <property type="component" value="Unassembled WGS sequence"/>
</dbReference>
<proteinExistence type="predicted"/>
<keyword evidence="2" id="KW-1185">Reference proteome</keyword>
<evidence type="ECO:0000313" key="2">
    <source>
        <dbReference type="Proteomes" id="UP001274321"/>
    </source>
</evidence>
<comment type="caution">
    <text evidence="1">The sequence shown here is derived from an EMBL/GenBank/DDBJ whole genome shotgun (WGS) entry which is preliminary data.</text>
</comment>
<accession>A0ABU4RR24</accession>
<protein>
    <submittedName>
        <fullName evidence="1">DUF4112 domain-containing protein</fullName>
    </submittedName>
</protein>
<gene>
    <name evidence="1" type="ORF">SCD90_14555</name>
</gene>
<sequence>MMVAAATGAIPGSKLSGKAERLARINRLSRIMDSAFAIPGTRIRLGADTLIGLAPGVGDLVTQAVSAYIIYEAHRLGIPKHKLLRMGGNLLVDTVIGAVPLLGDIGDMFFRANNRNMRIIREHLETLPD</sequence>
<name>A0ABU4RR24_9HYPH</name>
<evidence type="ECO:0000313" key="1">
    <source>
        <dbReference type="EMBL" id="MDX6807291.1"/>
    </source>
</evidence>
<dbReference type="InterPro" id="IPR025187">
    <property type="entry name" value="DUF4112"/>
</dbReference>
<dbReference type="PANTHER" id="PTHR35519">
    <property type="entry name" value="MEMBRANE PROTEINS"/>
    <property type="match status" value="1"/>
</dbReference>
<dbReference type="EMBL" id="JAXAFJ010000010">
    <property type="protein sequence ID" value="MDX6807291.1"/>
    <property type="molecule type" value="Genomic_DNA"/>
</dbReference>
<dbReference type="RefSeq" id="WP_319845420.1">
    <property type="nucleotide sequence ID" value="NZ_JAXAFJ010000010.1"/>
</dbReference>
<dbReference type="PANTHER" id="PTHR35519:SF2">
    <property type="entry name" value="PH DOMAIN PROTEIN"/>
    <property type="match status" value="1"/>
</dbReference>
<reference evidence="1 2" key="1">
    <citation type="submission" date="2023-11" db="EMBL/GenBank/DDBJ databases">
        <authorList>
            <person name="Bao R."/>
        </authorList>
    </citation>
    <scope>NUCLEOTIDE SEQUENCE [LARGE SCALE GENOMIC DNA]</scope>
    <source>
        <strain evidence="1 2">PJ23</strain>
    </source>
</reference>
<organism evidence="1 2">
    <name type="scientific">Terrihabitans rhizophilus</name>
    <dbReference type="NCBI Taxonomy" id="3092662"/>
    <lineage>
        <taxon>Bacteria</taxon>
        <taxon>Pseudomonadati</taxon>
        <taxon>Pseudomonadota</taxon>
        <taxon>Alphaproteobacteria</taxon>
        <taxon>Hyphomicrobiales</taxon>
        <taxon>Terrihabitans</taxon>
    </lineage>
</organism>
<dbReference type="Pfam" id="PF13430">
    <property type="entry name" value="DUF4112"/>
    <property type="match status" value="1"/>
</dbReference>